<dbReference type="GO" id="GO:0004146">
    <property type="term" value="F:dihydrofolate reductase activity"/>
    <property type="evidence" value="ECO:0007669"/>
    <property type="project" value="UniProtKB-EC"/>
</dbReference>
<dbReference type="InterPro" id="IPR001796">
    <property type="entry name" value="DHFR_dom"/>
</dbReference>
<gene>
    <name evidence="8" type="ORF">COV08_00735</name>
</gene>
<dbReference type="GO" id="GO:0046655">
    <property type="term" value="P:folic acid metabolic process"/>
    <property type="evidence" value="ECO:0007669"/>
    <property type="project" value="TreeGrafter"/>
</dbReference>
<evidence type="ECO:0000256" key="1">
    <source>
        <dbReference type="ARBA" id="ARBA00004903"/>
    </source>
</evidence>
<dbReference type="EC" id="1.5.1.3" evidence="3"/>
<dbReference type="Gene3D" id="3.40.430.10">
    <property type="entry name" value="Dihydrofolate Reductase, subunit A"/>
    <property type="match status" value="1"/>
</dbReference>
<dbReference type="Proteomes" id="UP000230431">
    <property type="component" value="Unassembled WGS sequence"/>
</dbReference>
<dbReference type="PROSITE" id="PS51330">
    <property type="entry name" value="DHFR_2"/>
    <property type="match status" value="1"/>
</dbReference>
<sequence length="166" mass="18975">MISIVVATSLNWVIGHQGKTPWRLPSDIKRFKELTTGGTVIMGRKTYESLPPRFRPLPDRLNIVLTRSTLWQPDNDEVVACASWDEAKHLVDGDEKVFVMGGVEIYALALADPEVKKIHLTVVMVECQGDTFLLPIDRRLWSLEYSEPPQKSAGDEYLSRYEVRYR</sequence>
<proteinExistence type="inferred from homology"/>
<dbReference type="SUPFAM" id="SSF53597">
    <property type="entry name" value="Dihydrofolate reductase-like"/>
    <property type="match status" value="1"/>
</dbReference>
<dbReference type="EMBL" id="PCYK01000004">
    <property type="protein sequence ID" value="PIR46278.1"/>
    <property type="molecule type" value="Genomic_DNA"/>
</dbReference>
<reference evidence="8 9" key="1">
    <citation type="submission" date="2017-09" db="EMBL/GenBank/DDBJ databases">
        <title>Depth-based differentiation of microbial function through sediment-hosted aquifers and enrichment of novel symbionts in the deep terrestrial subsurface.</title>
        <authorList>
            <person name="Probst A.J."/>
            <person name="Ladd B."/>
            <person name="Jarett J.K."/>
            <person name="Geller-Mcgrath D.E."/>
            <person name="Sieber C.M."/>
            <person name="Emerson J.B."/>
            <person name="Anantharaman K."/>
            <person name="Thomas B.C."/>
            <person name="Malmstrom R."/>
            <person name="Stieglmeier M."/>
            <person name="Klingl A."/>
            <person name="Woyke T."/>
            <person name="Ryan C.M."/>
            <person name="Banfield J.F."/>
        </authorList>
    </citation>
    <scope>NUCLEOTIDE SEQUENCE [LARGE SCALE GENOMIC DNA]</scope>
    <source>
        <strain evidence="8">CG10_big_fil_rev_8_21_14_0_10_49_38</strain>
    </source>
</reference>
<keyword evidence="8" id="KW-0808">Transferase</keyword>
<comment type="pathway">
    <text evidence="1">Cofactor biosynthesis; tetrahydrofolate biosynthesis; 5,6,7,8-tetrahydrofolate from 7,8-dihydrofolate: step 1/1.</text>
</comment>
<keyword evidence="5" id="KW-0521">NADP</keyword>
<evidence type="ECO:0000256" key="2">
    <source>
        <dbReference type="ARBA" id="ARBA00009539"/>
    </source>
</evidence>
<dbReference type="PRINTS" id="PR00070">
    <property type="entry name" value="DHFR"/>
</dbReference>
<evidence type="ECO:0000259" key="7">
    <source>
        <dbReference type="PROSITE" id="PS51330"/>
    </source>
</evidence>
<protein>
    <recommendedName>
        <fullName evidence="3">dihydrofolate reductase</fullName>
        <ecNumber evidence="3">1.5.1.3</ecNumber>
    </recommendedName>
</protein>
<dbReference type="PANTHER" id="PTHR48069">
    <property type="entry name" value="DIHYDROFOLATE REDUCTASE"/>
    <property type="match status" value="1"/>
</dbReference>
<dbReference type="GO" id="GO:0046654">
    <property type="term" value="P:tetrahydrofolate biosynthetic process"/>
    <property type="evidence" value="ECO:0007669"/>
    <property type="project" value="UniProtKB-UniPathway"/>
</dbReference>
<keyword evidence="4" id="KW-0554">One-carbon metabolism</keyword>
<dbReference type="PANTHER" id="PTHR48069:SF3">
    <property type="entry name" value="DIHYDROFOLATE REDUCTASE"/>
    <property type="match status" value="1"/>
</dbReference>
<dbReference type="InterPro" id="IPR024072">
    <property type="entry name" value="DHFR-like_dom_sf"/>
</dbReference>
<evidence type="ECO:0000313" key="8">
    <source>
        <dbReference type="EMBL" id="PIR46278.1"/>
    </source>
</evidence>
<evidence type="ECO:0000313" key="9">
    <source>
        <dbReference type="Proteomes" id="UP000230431"/>
    </source>
</evidence>
<dbReference type="GO" id="GO:0016301">
    <property type="term" value="F:kinase activity"/>
    <property type="evidence" value="ECO:0007669"/>
    <property type="project" value="UniProtKB-KW"/>
</dbReference>
<evidence type="ECO:0000256" key="3">
    <source>
        <dbReference type="ARBA" id="ARBA00012856"/>
    </source>
</evidence>
<evidence type="ECO:0000256" key="5">
    <source>
        <dbReference type="ARBA" id="ARBA00022857"/>
    </source>
</evidence>
<evidence type="ECO:0000256" key="4">
    <source>
        <dbReference type="ARBA" id="ARBA00022563"/>
    </source>
</evidence>
<dbReference type="UniPathway" id="UPA00077">
    <property type="reaction ID" value="UER00158"/>
</dbReference>
<dbReference type="Pfam" id="PF00186">
    <property type="entry name" value="DHFR_1"/>
    <property type="match status" value="1"/>
</dbReference>
<organism evidence="8 9">
    <name type="scientific">Candidatus Vogelbacteria bacterium CG10_big_fil_rev_8_21_14_0_10_49_38</name>
    <dbReference type="NCBI Taxonomy" id="1975043"/>
    <lineage>
        <taxon>Bacteria</taxon>
        <taxon>Candidatus Vogeliibacteriota</taxon>
    </lineage>
</organism>
<comment type="caution">
    <text evidence="8">The sequence shown here is derived from an EMBL/GenBank/DDBJ whole genome shotgun (WGS) entry which is preliminary data.</text>
</comment>
<keyword evidence="8" id="KW-0418">Kinase</keyword>
<dbReference type="GO" id="GO:0046452">
    <property type="term" value="P:dihydrofolate metabolic process"/>
    <property type="evidence" value="ECO:0007669"/>
    <property type="project" value="TreeGrafter"/>
</dbReference>
<name>A0A2H0RIG0_9BACT</name>
<dbReference type="CDD" id="cd00209">
    <property type="entry name" value="DHFR"/>
    <property type="match status" value="1"/>
</dbReference>
<dbReference type="AlphaFoldDB" id="A0A2H0RIG0"/>
<accession>A0A2H0RIG0</accession>
<evidence type="ECO:0000256" key="6">
    <source>
        <dbReference type="ARBA" id="ARBA00023002"/>
    </source>
</evidence>
<dbReference type="GO" id="GO:0050661">
    <property type="term" value="F:NADP binding"/>
    <property type="evidence" value="ECO:0007669"/>
    <property type="project" value="InterPro"/>
</dbReference>
<comment type="similarity">
    <text evidence="2">Belongs to the dihydrofolate reductase family.</text>
</comment>
<dbReference type="InterPro" id="IPR012259">
    <property type="entry name" value="DHFR"/>
</dbReference>
<dbReference type="GO" id="GO:0006730">
    <property type="term" value="P:one-carbon metabolic process"/>
    <property type="evidence" value="ECO:0007669"/>
    <property type="project" value="UniProtKB-KW"/>
</dbReference>
<keyword evidence="6" id="KW-0560">Oxidoreductase</keyword>
<feature type="domain" description="DHFR" evidence="7">
    <location>
        <begin position="1"/>
        <end position="166"/>
    </location>
</feature>